<dbReference type="Proteomes" id="UP000829354">
    <property type="component" value="Chromosome X"/>
</dbReference>
<dbReference type="AlphaFoldDB" id="A0AAE8ZXC5"/>
<evidence type="ECO:0000256" key="1">
    <source>
        <dbReference type="SAM" id="Coils"/>
    </source>
</evidence>
<dbReference type="InterPro" id="IPR013083">
    <property type="entry name" value="Znf_RING/FYVE/PHD"/>
</dbReference>
<name>A0AAE8ZXC5_CAEBR</name>
<reference evidence="3 5" key="1">
    <citation type="submission" date="2022-04" db="EMBL/GenBank/DDBJ databases">
        <title>Chromosome-level reference genomes for two strains of Caenorhabditis briggsae: an improved platform for comparative genomics.</title>
        <authorList>
            <person name="Stevens L."/>
            <person name="Andersen E."/>
        </authorList>
    </citation>
    <scope>NUCLEOTIDE SEQUENCE [LARGE SCALE GENOMIC DNA]</scope>
    <source>
        <strain evidence="3">VX34</strain>
        <tissue evidence="3">Whole-organism</tissue>
    </source>
</reference>
<evidence type="ECO:0008006" key="6">
    <source>
        <dbReference type="Google" id="ProtNLM"/>
    </source>
</evidence>
<dbReference type="Gene3D" id="3.30.40.10">
    <property type="entry name" value="Zinc/RING finger domain, C3HC4 (zinc finger)"/>
    <property type="match status" value="1"/>
</dbReference>
<accession>A0AAE8ZXC5</accession>
<evidence type="ECO:0000313" key="5">
    <source>
        <dbReference type="Proteomes" id="UP000829354"/>
    </source>
</evidence>
<gene>
    <name evidence="2" type="ORF">L3Y34_013619</name>
    <name evidence="3" type="ORF">L5515_019448</name>
</gene>
<evidence type="ECO:0000313" key="4">
    <source>
        <dbReference type="Proteomes" id="UP000827892"/>
    </source>
</evidence>
<feature type="coiled-coil region" evidence="1">
    <location>
        <begin position="20"/>
        <end position="178"/>
    </location>
</feature>
<keyword evidence="5" id="KW-1185">Reference proteome</keyword>
<sequence length="241" mass="28276">MLPGNSANLVEETARLTMSLKNMELELEKYKNYISNMNWEKEDSRKKEIQKQQKSLQALEIEQLKKELLISNESKRLLMMETSNLEEKNAELNRELVEAKLSAKKLNNELESAQEIVMLNKKDYNKVWDDMMFYKNKVDFPSNNQNLEHHVQTLERQLREEMETKNALLEENKRLKGVFDPDACMICYVPLPISRCMTPNCKGIFHNKCIKHWFDNSRGAQKVCFFCNTGQVKIGEDNFGI</sequence>
<evidence type="ECO:0000313" key="2">
    <source>
        <dbReference type="EMBL" id="ULT85042.1"/>
    </source>
</evidence>
<dbReference type="EMBL" id="CP090896">
    <property type="protein sequence ID" value="ULT85042.1"/>
    <property type="molecule type" value="Genomic_DNA"/>
</dbReference>
<keyword evidence="1" id="KW-0175">Coiled coil</keyword>
<evidence type="ECO:0000313" key="3">
    <source>
        <dbReference type="EMBL" id="UMM44268.1"/>
    </source>
</evidence>
<reference evidence="2 4" key="2">
    <citation type="submission" date="2022-05" db="EMBL/GenBank/DDBJ databases">
        <title>Chromosome-level reference genomes for two strains of Caenorhabditis briggsae: an improved platform for comparative genomics.</title>
        <authorList>
            <person name="Stevens L."/>
            <person name="Andersen E.C."/>
        </authorList>
    </citation>
    <scope>NUCLEOTIDE SEQUENCE [LARGE SCALE GENOMIC DNA]</scope>
    <source>
        <strain evidence="2">QX1410_ONT</strain>
        <tissue evidence="2">Whole-organism</tissue>
    </source>
</reference>
<organism evidence="2 4">
    <name type="scientific">Caenorhabditis briggsae</name>
    <dbReference type="NCBI Taxonomy" id="6238"/>
    <lineage>
        <taxon>Eukaryota</taxon>
        <taxon>Metazoa</taxon>
        <taxon>Ecdysozoa</taxon>
        <taxon>Nematoda</taxon>
        <taxon>Chromadorea</taxon>
        <taxon>Rhabditida</taxon>
        <taxon>Rhabditina</taxon>
        <taxon>Rhabditomorpha</taxon>
        <taxon>Rhabditoidea</taxon>
        <taxon>Rhabditidae</taxon>
        <taxon>Peloderinae</taxon>
        <taxon>Caenorhabditis</taxon>
    </lineage>
</organism>
<dbReference type="Proteomes" id="UP000827892">
    <property type="component" value="Chromosome X"/>
</dbReference>
<dbReference type="SUPFAM" id="SSF57850">
    <property type="entry name" value="RING/U-box"/>
    <property type="match status" value="1"/>
</dbReference>
<protein>
    <recommendedName>
        <fullName evidence="6">RING-type domain-containing protein</fullName>
    </recommendedName>
</protein>
<proteinExistence type="predicted"/>
<dbReference type="EMBL" id="CP092625">
    <property type="protein sequence ID" value="UMM44268.1"/>
    <property type="molecule type" value="Genomic_DNA"/>
</dbReference>